<evidence type="ECO:0000256" key="6">
    <source>
        <dbReference type="ARBA" id="ARBA00022989"/>
    </source>
</evidence>
<evidence type="ECO:0000256" key="8">
    <source>
        <dbReference type="SAM" id="Phobius"/>
    </source>
</evidence>
<evidence type="ECO:0000313" key="11">
    <source>
        <dbReference type="EMBL" id="QSX31698.1"/>
    </source>
</evidence>
<dbReference type="GO" id="GO:0009244">
    <property type="term" value="P:lipopolysaccharide core region biosynthetic process"/>
    <property type="evidence" value="ECO:0007669"/>
    <property type="project" value="TreeGrafter"/>
</dbReference>
<evidence type="ECO:0000259" key="10">
    <source>
        <dbReference type="Pfam" id="PF08019"/>
    </source>
</evidence>
<accession>A0A975AMV1</accession>
<dbReference type="NCBIfam" id="NF028537">
    <property type="entry name" value="P_eth_NH2_trans"/>
    <property type="match status" value="1"/>
</dbReference>
<dbReference type="Pfam" id="PF08019">
    <property type="entry name" value="EptA_B_N"/>
    <property type="match status" value="1"/>
</dbReference>
<dbReference type="InterPro" id="IPR012549">
    <property type="entry name" value="EptA-like_N"/>
</dbReference>
<evidence type="ECO:0000256" key="2">
    <source>
        <dbReference type="ARBA" id="ARBA00022475"/>
    </source>
</evidence>
<evidence type="ECO:0000256" key="7">
    <source>
        <dbReference type="ARBA" id="ARBA00023136"/>
    </source>
</evidence>
<dbReference type="Proteomes" id="UP000663281">
    <property type="component" value="Chromosome"/>
</dbReference>
<name>A0A975AMV1_9GAMM</name>
<evidence type="ECO:0000259" key="9">
    <source>
        <dbReference type="Pfam" id="PF00884"/>
    </source>
</evidence>
<feature type="transmembrane region" description="Helical" evidence="8">
    <location>
        <begin position="147"/>
        <end position="169"/>
    </location>
</feature>
<organism evidence="11 12">
    <name type="scientific">Shewanella cyperi</name>
    <dbReference type="NCBI Taxonomy" id="2814292"/>
    <lineage>
        <taxon>Bacteria</taxon>
        <taxon>Pseudomonadati</taxon>
        <taxon>Pseudomonadota</taxon>
        <taxon>Gammaproteobacteria</taxon>
        <taxon>Alteromonadales</taxon>
        <taxon>Shewanellaceae</taxon>
        <taxon>Shewanella</taxon>
    </lineage>
</organism>
<evidence type="ECO:0000313" key="12">
    <source>
        <dbReference type="Proteomes" id="UP000663281"/>
    </source>
</evidence>
<keyword evidence="7 8" id="KW-0472">Membrane</keyword>
<feature type="transmembrane region" description="Helical" evidence="8">
    <location>
        <begin position="72"/>
        <end position="93"/>
    </location>
</feature>
<dbReference type="EMBL" id="CP071504">
    <property type="protein sequence ID" value="QSX31698.1"/>
    <property type="molecule type" value="Genomic_DNA"/>
</dbReference>
<dbReference type="Pfam" id="PF00884">
    <property type="entry name" value="Sulfatase"/>
    <property type="match status" value="1"/>
</dbReference>
<comment type="subcellular location">
    <subcellularLocation>
        <location evidence="1">Cell inner membrane</location>
        <topology evidence="1">Multi-pass membrane protein</topology>
    </subcellularLocation>
</comment>
<dbReference type="KEGG" id="scyp:JYB88_08895"/>
<gene>
    <name evidence="11" type="ORF">JYB88_08895</name>
</gene>
<feature type="transmembrane region" description="Helical" evidence="8">
    <location>
        <begin position="12"/>
        <end position="30"/>
    </location>
</feature>
<sequence>MFKTLSANKFTFLLALFYTCVFNIPLFEIVARGVQKQADVNWVFIASFPILLTCLLSLIFSLFSFRFLAKPFFILLTLLSSSVFFGMWKYGIVFDRPMMENIFETNPAEASMYLNWASVLNMLLTGLLPAWLIFKAPIEYRSAGKELLHKLGFMLAMVLVSGVILGVYYQNYVAFGRNNDVMKQYIVPTYFIGSAAKYVNQHYFEKPIPYTQLGTDAKQKPSVAGKPKVTVLVIGETARAMNYQYYGYGRETNAYTAKLGLAVFGKTISCGTATAQSLPCMLSRFDRDNYDVRRAKAQDSVIDVASHAGLAVTWIDNDSGCKGACDRVEHELIKLDADPALCDGESCFDQILLHRLDDKLAALDGRDSLIVLHVMGSHGPTYFRRYPDDHRFFTPDCQRSDIQNCSAEELMNTYDNTIRYTDYILSEVVSRLQAVSDKADTAMMYISDHGESLGEKGMYLHGAPYAFAPSEQIEIPWLLWLSDSFAATTGKDKKCLKTSLGRGEFSHDYLFDTLLGLLHVETSVYRRQTDALAECNVQV</sequence>
<feature type="transmembrane region" description="Helical" evidence="8">
    <location>
        <begin position="113"/>
        <end position="135"/>
    </location>
</feature>
<dbReference type="Gene3D" id="3.40.720.10">
    <property type="entry name" value="Alkaline Phosphatase, subunit A"/>
    <property type="match status" value="1"/>
</dbReference>
<dbReference type="GO" id="GO:0005886">
    <property type="term" value="C:plasma membrane"/>
    <property type="evidence" value="ECO:0007669"/>
    <property type="project" value="UniProtKB-SubCell"/>
</dbReference>
<dbReference type="AlphaFoldDB" id="A0A975AMV1"/>
<protein>
    <submittedName>
        <fullName evidence="11">Phosphoethanolamine--lipid A transferase</fullName>
    </submittedName>
</protein>
<keyword evidence="2" id="KW-1003">Cell membrane</keyword>
<dbReference type="InterPro" id="IPR040423">
    <property type="entry name" value="PEA_transferase"/>
</dbReference>
<keyword evidence="6 8" id="KW-1133">Transmembrane helix</keyword>
<dbReference type="InterPro" id="IPR000917">
    <property type="entry name" value="Sulfatase_N"/>
</dbReference>
<feature type="transmembrane region" description="Helical" evidence="8">
    <location>
        <begin position="42"/>
        <end position="65"/>
    </location>
</feature>
<reference evidence="11 12" key="1">
    <citation type="submission" date="2021-03" db="EMBL/GenBank/DDBJ databases">
        <title>Novel species identification of genus Shewanella.</title>
        <authorList>
            <person name="Liu G."/>
            <person name="Zhang Q."/>
        </authorList>
    </citation>
    <scope>NUCLEOTIDE SEQUENCE [LARGE SCALE GENOMIC DNA]</scope>
    <source>
        <strain evidence="11 12">FJAT-53726</strain>
    </source>
</reference>
<evidence type="ECO:0000256" key="4">
    <source>
        <dbReference type="ARBA" id="ARBA00022679"/>
    </source>
</evidence>
<dbReference type="PANTHER" id="PTHR30443">
    <property type="entry name" value="INNER MEMBRANE PROTEIN"/>
    <property type="match status" value="1"/>
</dbReference>
<keyword evidence="12" id="KW-1185">Reference proteome</keyword>
<keyword evidence="5 8" id="KW-0812">Transmembrane</keyword>
<dbReference type="PANTHER" id="PTHR30443:SF0">
    <property type="entry name" value="PHOSPHOETHANOLAMINE TRANSFERASE EPTA"/>
    <property type="match status" value="1"/>
</dbReference>
<keyword evidence="3" id="KW-0997">Cell inner membrane</keyword>
<keyword evidence="4 11" id="KW-0808">Transferase</keyword>
<dbReference type="SUPFAM" id="SSF53649">
    <property type="entry name" value="Alkaline phosphatase-like"/>
    <property type="match status" value="1"/>
</dbReference>
<proteinExistence type="predicted"/>
<dbReference type="RefSeq" id="WP_207326165.1">
    <property type="nucleotide sequence ID" value="NZ_CP071504.1"/>
</dbReference>
<evidence type="ECO:0000256" key="5">
    <source>
        <dbReference type="ARBA" id="ARBA00022692"/>
    </source>
</evidence>
<evidence type="ECO:0000256" key="1">
    <source>
        <dbReference type="ARBA" id="ARBA00004429"/>
    </source>
</evidence>
<dbReference type="InterPro" id="IPR017850">
    <property type="entry name" value="Alkaline_phosphatase_core_sf"/>
</dbReference>
<evidence type="ECO:0000256" key="3">
    <source>
        <dbReference type="ARBA" id="ARBA00022519"/>
    </source>
</evidence>
<dbReference type="GO" id="GO:0016776">
    <property type="term" value="F:phosphotransferase activity, phosphate group as acceptor"/>
    <property type="evidence" value="ECO:0007669"/>
    <property type="project" value="TreeGrafter"/>
</dbReference>
<dbReference type="InterPro" id="IPR058130">
    <property type="entry name" value="PEA_transf_C"/>
</dbReference>
<dbReference type="CDD" id="cd16017">
    <property type="entry name" value="LptA"/>
    <property type="match status" value="1"/>
</dbReference>
<feature type="domain" description="Sulfatase N-terminal" evidence="9">
    <location>
        <begin position="230"/>
        <end position="519"/>
    </location>
</feature>
<feature type="domain" description="Phosphoethanolamine transferase N-terminal" evidence="10">
    <location>
        <begin position="52"/>
        <end position="203"/>
    </location>
</feature>